<evidence type="ECO:0000256" key="1">
    <source>
        <dbReference type="ARBA" id="ARBA00022737"/>
    </source>
</evidence>
<dbReference type="PANTHER" id="PTHR23084">
    <property type="entry name" value="PHOSPHATIDYLINOSITOL-4-PHOSPHATE 5-KINASE RELATED"/>
    <property type="match status" value="1"/>
</dbReference>
<feature type="compositionally biased region" description="Polar residues" evidence="2">
    <location>
        <begin position="210"/>
        <end position="227"/>
    </location>
</feature>
<dbReference type="InterPro" id="IPR003409">
    <property type="entry name" value="MORN"/>
</dbReference>
<dbReference type="Pfam" id="PF02493">
    <property type="entry name" value="MORN"/>
    <property type="match status" value="1"/>
</dbReference>
<dbReference type="Proteomes" id="UP000318447">
    <property type="component" value="Unassembled WGS sequence"/>
</dbReference>
<evidence type="ECO:0000313" key="4">
    <source>
        <dbReference type="Proteomes" id="UP000318447"/>
    </source>
</evidence>
<evidence type="ECO:0000313" key="3">
    <source>
        <dbReference type="EMBL" id="TPP49976.1"/>
    </source>
</evidence>
<organism evidence="3 4">
    <name type="scientific">Leishmania donovani</name>
    <dbReference type="NCBI Taxonomy" id="5661"/>
    <lineage>
        <taxon>Eukaryota</taxon>
        <taxon>Discoba</taxon>
        <taxon>Euglenozoa</taxon>
        <taxon>Kinetoplastea</taxon>
        <taxon>Metakinetoplastina</taxon>
        <taxon>Trypanosomatida</taxon>
        <taxon>Trypanosomatidae</taxon>
        <taxon>Leishmaniinae</taxon>
        <taxon>Leishmania</taxon>
    </lineage>
</organism>
<feature type="compositionally biased region" description="Polar residues" evidence="2">
    <location>
        <begin position="481"/>
        <end position="490"/>
    </location>
</feature>
<dbReference type="Gene3D" id="2.20.110.10">
    <property type="entry name" value="Histone H3 K4-specific methyltransferase SET7/9 N-terminal domain"/>
    <property type="match status" value="1"/>
</dbReference>
<feature type="compositionally biased region" description="Low complexity" evidence="2">
    <location>
        <begin position="286"/>
        <end position="297"/>
    </location>
</feature>
<dbReference type="SMART" id="SM00698">
    <property type="entry name" value="MORN"/>
    <property type="match status" value="3"/>
</dbReference>
<name>A0A504XMH9_LEIDO</name>
<accession>A0A504XMH9</accession>
<gene>
    <name evidence="3" type="ORF">CGC21_29710</name>
</gene>
<protein>
    <submittedName>
        <fullName evidence="3">MORN repeat family protein</fullName>
    </submittedName>
</protein>
<feature type="compositionally biased region" description="Polar residues" evidence="2">
    <location>
        <begin position="510"/>
        <end position="534"/>
    </location>
</feature>
<dbReference type="SUPFAM" id="SSF82185">
    <property type="entry name" value="Histone H3 K4-specific methyltransferase SET7/9 N-terminal domain"/>
    <property type="match status" value="2"/>
</dbReference>
<evidence type="ECO:0000256" key="2">
    <source>
        <dbReference type="SAM" id="MobiDB-lite"/>
    </source>
</evidence>
<dbReference type="PANTHER" id="PTHR23084:SF227">
    <property type="entry name" value="PHOSPHATIDYLINOSITOL-4-PHOSPHATE 5-KINASE RELATED"/>
    <property type="match status" value="1"/>
</dbReference>
<dbReference type="EMBL" id="RHLC01000023">
    <property type="protein sequence ID" value="TPP49976.1"/>
    <property type="molecule type" value="Genomic_DNA"/>
</dbReference>
<feature type="compositionally biased region" description="Low complexity" evidence="2">
    <location>
        <begin position="305"/>
        <end position="314"/>
    </location>
</feature>
<feature type="compositionally biased region" description="Low complexity" evidence="2">
    <location>
        <begin position="433"/>
        <end position="443"/>
    </location>
</feature>
<comment type="caution">
    <text evidence="3">The sequence shown here is derived from an EMBL/GenBank/DDBJ whole genome shotgun (WGS) entry which is preliminary data.</text>
</comment>
<feature type="compositionally biased region" description="Low complexity" evidence="2">
    <location>
        <begin position="250"/>
        <end position="270"/>
    </location>
</feature>
<sequence>MQRSCDLPDGVSTQEQLRAFVRSQDLRLDSLDFTFAVSLVRLTAGAAEKTGEKVVLRKDADVQQLLKTAKQQRATHVLTFEVTISGSSSSPRSLGSFLSSEYAVDKDLVTLHVFAPLASPSRGNNPSYQEKMFIIPTRFVLESLARAVEDTLSIKLTNSGMKLVLYTMPQQPNDNQVEIIDDTAALQLLRQHASQRTPVRLTYATHARTPKTSSGQMSRRASQQQFTAPHPPSPPPAHRTEVSSKPKPHLPSLSNLASEPSSQPSREPPSQALPERKSAVSPPSPSRKAATPSSSAPPTSPPPGAEAAPSAPESTHTPHRVFMRETAIPATKHEVRVQVRPIAAEGAAAAAPLREMCFVYAKEEVQLWRRFATECEASVGAGTAGHVPVLSNDSSVCLDSDSVLREWLALAKESQQPLRVRLSPRHSVPPLPAKADAPAALTPESPVADRDAAPAGSDAATPNAAESGSSLVGSEKLMRNRTLSSRSASPMLSPDTAAPAASSPLPLHNGGTSDSSQAAQVRVPSSQHHSNTPLQDIAASSAPPKESPTKVGAAPPSTRHPPLSPNAASSSAGAERAKDATAKAPEEDTAEADAPPLVIRTAAGTSTTSVTAECLPCVCEADSGDASSVRFQVLARWGAEQQMMLFRLREGTALDDLRRAVLDAFCSGVAGTDDEPPLTMEVRYVAAGQLLRVLLVDEAQLLDLRGALLVDSAEIHVTAPTTPPPPRRVEEASGNTSGTAQVAAAVLQLLADAVVQHLGSRPSVSSVEISDLVRSQLGKQAATDPFRGFLDGAVATPFDAPTPDPDGAASWGAHVLPWLSSVLDGMQAPPPTATEVAVEVASSLLRSLLCDGDFLLDQLAASVRAVGDNDEGSGTAAPGTTVRPSLAALWTDAGLATPTSSSRAEWHPFRAAYVGGASGWKAAYAAAPAAMLDLIAAGVMDGVWAFPRRRHAQADMVWQRSLAKAHRDCCESINPTELERYFKSGDCPNRDGALDHRRVILSCVGALLAPPSASVVDYAEWLTQHFRGKVATVLYTNMVDYDGRSSLSVFHVTQMSWILLHPQLRRIGEAASSLTTLQRLRAWALLATARACQRLHVPFPPCPLLHIHKASPVPFTGPALPAVVAADTAAADVATATPKPGAVTLANGTVLKGDLNPHNPSLLLKGITILPDGRVYSGSYDATCGFPLPGSQLEEDGDLYRGEFNAQWQREGRGEAWLADGTHYAGVFKNDEITEGVVRIPNGTTEVVFEGTLKDEAFVKGRLTQSDFVYEGEFSDNEPHGKGKLVFATGAVQEGTFFHGKLHGPDCKMKLDGGFVYVGEFLDGQIRRGTLYTPTYTYEGEFNEHGRAHGEGAQTYLINEPRLTFTGIWTNGALVRGVCMDEYGSAVDWQNNDELQAKVLGGATGKGSESVGLNSYCSARMKEAAQLHNDMQRSYAEDAEAVAQSTGRFPTKMDLGYEGSIAHENEAVMQAQQRQMQDIERSREALSDRAKEFDTIASGARGNIIGEIDENMARIQFRRQVGAEEVSAARVDEQFERFMKSFKKPSPLPGAPAQVAQKLNIDGNAPWKAFTPSK</sequence>
<keyword evidence="1" id="KW-0677">Repeat</keyword>
<dbReference type="VEuPathDB" id="TriTrypDB:LdCL_200006400"/>
<feature type="region of interest" description="Disordered" evidence="2">
    <location>
        <begin position="415"/>
        <end position="597"/>
    </location>
</feature>
<feature type="compositionally biased region" description="Basic and acidic residues" evidence="2">
    <location>
        <begin position="575"/>
        <end position="586"/>
    </location>
</feature>
<feature type="compositionally biased region" description="Low complexity" evidence="2">
    <location>
        <begin position="492"/>
        <end position="507"/>
    </location>
</feature>
<proteinExistence type="predicted"/>
<reference evidence="4" key="1">
    <citation type="submission" date="2019-02" db="EMBL/GenBank/DDBJ databases">
        <title>FDA dAtabase for Regulatory Grade micrObial Sequences (FDA-ARGOS): Supporting development and validation of Infectious Disease Dx tests.</title>
        <authorList>
            <person name="Duncan R."/>
            <person name="Fisher C."/>
            <person name="Tallon L."/>
            <person name="Sadzewicz L."/>
            <person name="Sengamalay N."/>
            <person name="Ott S."/>
            <person name="Godinez A."/>
            <person name="Nagaraj S."/>
            <person name="Vavikolanu K."/>
            <person name="Nadendla S."/>
            <person name="Aluvathingal J."/>
            <person name="Sichtig H."/>
        </authorList>
    </citation>
    <scope>NUCLEOTIDE SEQUENCE [LARGE SCALE GENOMIC DNA]</scope>
    <source>
        <strain evidence="4">FDAARGOS_361</strain>
    </source>
</reference>
<feature type="region of interest" description="Disordered" evidence="2">
    <location>
        <begin position="197"/>
        <end position="317"/>
    </location>
</feature>
<dbReference type="VEuPathDB" id="TriTrypDB:LDHU3_20.0170"/>
<feature type="compositionally biased region" description="Low complexity" evidence="2">
    <location>
        <begin position="565"/>
        <end position="574"/>
    </location>
</feature>
<dbReference type="VEuPathDB" id="TriTrypDB:LdBPK_200140.1"/>